<feature type="domain" description="Radical SAM core" evidence="6">
    <location>
        <begin position="10"/>
        <end position="111"/>
    </location>
</feature>
<dbReference type="PANTHER" id="PTHR11228:SF7">
    <property type="entry name" value="PQQA PEPTIDE CYCLASE"/>
    <property type="match status" value="1"/>
</dbReference>
<dbReference type="Pfam" id="PF13186">
    <property type="entry name" value="SPASM"/>
    <property type="match status" value="1"/>
</dbReference>
<dbReference type="PANTHER" id="PTHR11228">
    <property type="entry name" value="RADICAL SAM DOMAIN PROTEIN"/>
    <property type="match status" value="1"/>
</dbReference>
<dbReference type="InterPro" id="IPR050377">
    <property type="entry name" value="Radical_SAM_PqqE_MftC-like"/>
</dbReference>
<dbReference type="GO" id="GO:0046872">
    <property type="term" value="F:metal ion binding"/>
    <property type="evidence" value="ECO:0007669"/>
    <property type="project" value="UniProtKB-KW"/>
</dbReference>
<comment type="caution">
    <text evidence="8">The sequence shown here is derived from an EMBL/GenBank/DDBJ whole genome shotgun (WGS) entry which is preliminary data.</text>
</comment>
<dbReference type="SFLD" id="SFLDS00029">
    <property type="entry name" value="Radical_SAM"/>
    <property type="match status" value="1"/>
</dbReference>
<evidence type="ECO:0000313" key="9">
    <source>
        <dbReference type="Proteomes" id="UP000722750"/>
    </source>
</evidence>
<dbReference type="InterPro" id="IPR023885">
    <property type="entry name" value="4Fe4S-binding_SPASM_dom"/>
</dbReference>
<dbReference type="InterPro" id="IPR013785">
    <property type="entry name" value="Aldolase_TIM"/>
</dbReference>
<evidence type="ECO:0000256" key="4">
    <source>
        <dbReference type="ARBA" id="ARBA00023004"/>
    </source>
</evidence>
<sequence length="258" mass="29597">MNKFPKRVTIEMTNDCNLSCIMCPRHFMKDTVGYIKYDLWCELIDECKGESVTLLPFWRGESLLHPQFGELIDYALGRVKAVQFATNGTFINEENVSLLSKFDFISISIHNEAAVNKLDLLLKHLHKDKPEIQASFVESEKSCELIDAVLEKVDRVRIYKMHTNNGVYGKSNVELSRQESCAKLMNDIVIACDGTVSRCCYLWETNKSLSVVSSSIYDVWNGTHYREIRRSYPDALCERCDQWGGETLGKTIEKTRVN</sequence>
<keyword evidence="3" id="KW-0479">Metal-binding</keyword>
<evidence type="ECO:0000256" key="3">
    <source>
        <dbReference type="ARBA" id="ARBA00022723"/>
    </source>
</evidence>
<accession>A0A941W4D9</accession>
<dbReference type="InterPro" id="IPR007197">
    <property type="entry name" value="rSAM"/>
</dbReference>
<keyword evidence="4" id="KW-0408">Iron</keyword>
<dbReference type="AlphaFoldDB" id="A0A941W4D9"/>
<comment type="cofactor">
    <cofactor evidence="1">
        <name>[4Fe-4S] cluster</name>
        <dbReference type="ChEBI" id="CHEBI:49883"/>
    </cofactor>
</comment>
<dbReference type="GO" id="GO:0003824">
    <property type="term" value="F:catalytic activity"/>
    <property type="evidence" value="ECO:0007669"/>
    <property type="project" value="InterPro"/>
</dbReference>
<evidence type="ECO:0000259" key="6">
    <source>
        <dbReference type="Pfam" id="PF04055"/>
    </source>
</evidence>
<dbReference type="CDD" id="cd01335">
    <property type="entry name" value="Radical_SAM"/>
    <property type="match status" value="1"/>
</dbReference>
<evidence type="ECO:0000256" key="5">
    <source>
        <dbReference type="ARBA" id="ARBA00023014"/>
    </source>
</evidence>
<evidence type="ECO:0000313" key="8">
    <source>
        <dbReference type="EMBL" id="MBS1258696.1"/>
    </source>
</evidence>
<keyword evidence="2" id="KW-0949">S-adenosyl-L-methionine</keyword>
<reference evidence="8" key="1">
    <citation type="journal article" date="2021" name="ISME J.">
        <title>Fine-scale metabolic discontinuity in a stratified prokaryote microbiome of a Red Sea deep halocline.</title>
        <authorList>
            <person name="Michoud G."/>
            <person name="Ngugi D.K."/>
            <person name="Barozzi A."/>
            <person name="Merlino G."/>
            <person name="Calleja M.L."/>
            <person name="Delgado-Huertas A."/>
            <person name="Moran X.A.G."/>
            <person name="Daffonchio D."/>
        </authorList>
    </citation>
    <scope>NUCLEOTIDE SEQUENCE</scope>
    <source>
        <strain evidence="8">SuakinDeep_MAG55_1</strain>
    </source>
</reference>
<evidence type="ECO:0000256" key="1">
    <source>
        <dbReference type="ARBA" id="ARBA00001966"/>
    </source>
</evidence>
<organism evidence="8 9">
    <name type="scientific">Candidatus Scalindua arabica</name>
    <dbReference type="NCBI Taxonomy" id="1127984"/>
    <lineage>
        <taxon>Bacteria</taxon>
        <taxon>Pseudomonadati</taxon>
        <taxon>Planctomycetota</taxon>
        <taxon>Candidatus Brocadiia</taxon>
        <taxon>Candidatus Brocadiales</taxon>
        <taxon>Candidatus Scalinduaceae</taxon>
        <taxon>Candidatus Scalindua</taxon>
    </lineage>
</organism>
<protein>
    <recommendedName>
        <fullName evidence="10">Fe-S oxidoreductase</fullName>
    </recommendedName>
</protein>
<name>A0A941W4D9_9BACT</name>
<dbReference type="GO" id="GO:0051536">
    <property type="term" value="F:iron-sulfur cluster binding"/>
    <property type="evidence" value="ECO:0007669"/>
    <property type="project" value="UniProtKB-KW"/>
</dbReference>
<evidence type="ECO:0000259" key="7">
    <source>
        <dbReference type="Pfam" id="PF13186"/>
    </source>
</evidence>
<dbReference type="Pfam" id="PF04055">
    <property type="entry name" value="Radical_SAM"/>
    <property type="match status" value="1"/>
</dbReference>
<dbReference type="EMBL" id="JAANXD010000073">
    <property type="protein sequence ID" value="MBS1258696.1"/>
    <property type="molecule type" value="Genomic_DNA"/>
</dbReference>
<evidence type="ECO:0008006" key="10">
    <source>
        <dbReference type="Google" id="ProtNLM"/>
    </source>
</evidence>
<keyword evidence="5" id="KW-0411">Iron-sulfur</keyword>
<dbReference type="CDD" id="cd21109">
    <property type="entry name" value="SPASM"/>
    <property type="match status" value="1"/>
</dbReference>
<dbReference type="SUPFAM" id="SSF102114">
    <property type="entry name" value="Radical SAM enzymes"/>
    <property type="match status" value="1"/>
</dbReference>
<dbReference type="Proteomes" id="UP000722750">
    <property type="component" value="Unassembled WGS sequence"/>
</dbReference>
<feature type="domain" description="4Fe4S-binding SPASM" evidence="7">
    <location>
        <begin position="181"/>
        <end position="241"/>
    </location>
</feature>
<proteinExistence type="predicted"/>
<gene>
    <name evidence="8" type="ORF">MAG551_01758</name>
</gene>
<dbReference type="InterPro" id="IPR058240">
    <property type="entry name" value="rSAM_sf"/>
</dbReference>
<dbReference type="Gene3D" id="3.20.20.70">
    <property type="entry name" value="Aldolase class I"/>
    <property type="match status" value="1"/>
</dbReference>
<evidence type="ECO:0000256" key="2">
    <source>
        <dbReference type="ARBA" id="ARBA00022691"/>
    </source>
</evidence>